<accession>A0A941D586</accession>
<sequence>MQCDYFDAGRCRSCTLMGVPYATQLADKQRHVAEVLSAHVPPGAWDQPVRSPASHFRNKAKLVVGGRPGRPTFGILDAGGRGVDLRRCGLYEPGLTATFDPLHHVVADLGIAPYDVPGRRGELKHVIVTHSPDGEHLVRFVVRSEAAAQSLREALPAVRSAVPSARVVTVNVHPEHKAVLEGEVEHVLTDERLLPMRLPGARLLLGPRSFFQTNTAVAAALYEQARAWVTETAARTVWDLYCGVGGFALHLAAPERSVVGVETSAEAVGAARAAAADVPGDVRFHAGDATTDPPGGPDPDLVVVNPPRRGIGPDLAALLDRSPSRHVVYSSCDVTSLERDLAAMPSLRVVAARLADMFPQTRHVETLVLLERTQAPARLR</sequence>
<dbReference type="PROSITE" id="PS01230">
    <property type="entry name" value="TRMA_1"/>
    <property type="match status" value="1"/>
</dbReference>
<gene>
    <name evidence="7" type="ORF">KC207_03430</name>
</gene>
<comment type="similarity">
    <text evidence="4">Belongs to the class I-like SAM-binding methyltransferase superfamily. RNA M5U methyltransferase family.</text>
</comment>
<evidence type="ECO:0000259" key="6">
    <source>
        <dbReference type="Pfam" id="PF05175"/>
    </source>
</evidence>
<keyword evidence="1 4" id="KW-0489">Methyltransferase</keyword>
<proteinExistence type="inferred from homology"/>
<reference evidence="7" key="1">
    <citation type="submission" date="2021-04" db="EMBL/GenBank/DDBJ databases">
        <title>Phycicoccus avicenniae sp. nov., a novel endophytic actinomycetes isolated from branch of Avicennia mariana.</title>
        <authorList>
            <person name="Tuo L."/>
        </authorList>
    </citation>
    <scope>NUCLEOTIDE SEQUENCE</scope>
    <source>
        <strain evidence="7">BSK3Z-2</strain>
    </source>
</reference>
<dbReference type="EMBL" id="JAGSNF010000003">
    <property type="protein sequence ID" value="MBR7742344.1"/>
    <property type="molecule type" value="Genomic_DNA"/>
</dbReference>
<organism evidence="7 8">
    <name type="scientific">Phycicoccus avicenniae</name>
    <dbReference type="NCBI Taxonomy" id="2828860"/>
    <lineage>
        <taxon>Bacteria</taxon>
        <taxon>Bacillati</taxon>
        <taxon>Actinomycetota</taxon>
        <taxon>Actinomycetes</taxon>
        <taxon>Micrococcales</taxon>
        <taxon>Intrasporangiaceae</taxon>
        <taxon>Phycicoccus</taxon>
    </lineage>
</organism>
<evidence type="ECO:0000313" key="7">
    <source>
        <dbReference type="EMBL" id="MBR7742344.1"/>
    </source>
</evidence>
<dbReference type="PROSITE" id="PS51687">
    <property type="entry name" value="SAM_MT_RNA_M5U"/>
    <property type="match status" value="1"/>
</dbReference>
<dbReference type="SUPFAM" id="SSF53335">
    <property type="entry name" value="S-adenosyl-L-methionine-dependent methyltransferases"/>
    <property type="match status" value="1"/>
</dbReference>
<dbReference type="Gene3D" id="3.40.50.150">
    <property type="entry name" value="Vaccinia Virus protein VP39"/>
    <property type="match status" value="1"/>
</dbReference>
<dbReference type="CDD" id="cd02440">
    <property type="entry name" value="AdoMet_MTases"/>
    <property type="match status" value="1"/>
</dbReference>
<dbReference type="InterPro" id="IPR010280">
    <property type="entry name" value="U5_MeTrfase_fam"/>
</dbReference>
<dbReference type="PANTHER" id="PTHR11061">
    <property type="entry name" value="RNA M5U METHYLTRANSFERASE"/>
    <property type="match status" value="1"/>
</dbReference>
<dbReference type="RefSeq" id="WP_211601490.1">
    <property type="nucleotide sequence ID" value="NZ_JAGSNF010000003.1"/>
</dbReference>
<dbReference type="Proteomes" id="UP000677016">
    <property type="component" value="Unassembled WGS sequence"/>
</dbReference>
<keyword evidence="3 4" id="KW-0949">S-adenosyl-L-methionine</keyword>
<dbReference type="GO" id="GO:0070041">
    <property type="term" value="F:rRNA (uridine-C5-)-methyltransferase activity"/>
    <property type="evidence" value="ECO:0007669"/>
    <property type="project" value="TreeGrafter"/>
</dbReference>
<dbReference type="GO" id="GO:0070475">
    <property type="term" value="P:rRNA base methylation"/>
    <property type="evidence" value="ECO:0007669"/>
    <property type="project" value="TreeGrafter"/>
</dbReference>
<evidence type="ECO:0000256" key="4">
    <source>
        <dbReference type="PROSITE-ProRule" id="PRU01024"/>
    </source>
</evidence>
<protein>
    <submittedName>
        <fullName evidence="7">Methyltransferase domain-containing protein</fullName>
    </submittedName>
</protein>
<evidence type="ECO:0000313" key="8">
    <source>
        <dbReference type="Proteomes" id="UP000677016"/>
    </source>
</evidence>
<feature type="binding site" evidence="4">
    <location>
        <position position="241"/>
    </location>
    <ligand>
        <name>S-adenosyl-L-methionine</name>
        <dbReference type="ChEBI" id="CHEBI:59789"/>
    </ligand>
</feature>
<evidence type="ECO:0000256" key="5">
    <source>
        <dbReference type="PROSITE-ProRule" id="PRU10015"/>
    </source>
</evidence>
<feature type="binding site" evidence="4">
    <location>
        <position position="212"/>
    </location>
    <ligand>
        <name>S-adenosyl-L-methionine</name>
        <dbReference type="ChEBI" id="CHEBI:59789"/>
    </ligand>
</feature>
<name>A0A941D586_9MICO</name>
<feature type="domain" description="Methyltransferase small" evidence="6">
    <location>
        <begin position="231"/>
        <end position="308"/>
    </location>
</feature>
<keyword evidence="8" id="KW-1185">Reference proteome</keyword>
<dbReference type="Gene3D" id="2.40.50.1070">
    <property type="match status" value="1"/>
</dbReference>
<dbReference type="InterPro" id="IPR029063">
    <property type="entry name" value="SAM-dependent_MTases_sf"/>
</dbReference>
<dbReference type="Pfam" id="PF05175">
    <property type="entry name" value="MTS"/>
    <property type="match status" value="1"/>
</dbReference>
<evidence type="ECO:0000256" key="2">
    <source>
        <dbReference type="ARBA" id="ARBA00022679"/>
    </source>
</evidence>
<dbReference type="InterPro" id="IPR007848">
    <property type="entry name" value="Small_mtfrase_dom"/>
</dbReference>
<dbReference type="InterPro" id="IPR030390">
    <property type="entry name" value="MeTrfase_TrmA_AS"/>
</dbReference>
<dbReference type="PANTHER" id="PTHR11061:SF30">
    <property type="entry name" value="TRNA (URACIL(54)-C(5))-METHYLTRANSFERASE"/>
    <property type="match status" value="1"/>
</dbReference>
<feature type="binding site" evidence="4">
    <location>
        <position position="305"/>
    </location>
    <ligand>
        <name>S-adenosyl-L-methionine</name>
        <dbReference type="ChEBI" id="CHEBI:59789"/>
    </ligand>
</feature>
<evidence type="ECO:0000256" key="1">
    <source>
        <dbReference type="ARBA" id="ARBA00022603"/>
    </source>
</evidence>
<dbReference type="AlphaFoldDB" id="A0A941D586"/>
<comment type="caution">
    <text evidence="7">The sequence shown here is derived from an EMBL/GenBank/DDBJ whole genome shotgun (WGS) entry which is preliminary data.</text>
</comment>
<feature type="binding site" evidence="4">
    <location>
        <position position="262"/>
    </location>
    <ligand>
        <name>S-adenosyl-L-methionine</name>
        <dbReference type="ChEBI" id="CHEBI:59789"/>
    </ligand>
</feature>
<feature type="active site" description="Nucleophile" evidence="4">
    <location>
        <position position="332"/>
    </location>
</feature>
<feature type="active site" evidence="5">
    <location>
        <position position="332"/>
    </location>
</feature>
<evidence type="ECO:0000256" key="3">
    <source>
        <dbReference type="ARBA" id="ARBA00022691"/>
    </source>
</evidence>
<keyword evidence="2 4" id="KW-0808">Transferase</keyword>